<evidence type="ECO:0000313" key="3">
    <source>
        <dbReference type="Proteomes" id="UP000193642"/>
    </source>
</evidence>
<dbReference type="InterPro" id="IPR018200">
    <property type="entry name" value="USP_CS"/>
</dbReference>
<dbReference type="OrthoDB" id="292964at2759"/>
<dbReference type="PROSITE" id="PS50235">
    <property type="entry name" value="USP_3"/>
    <property type="match status" value="1"/>
</dbReference>
<dbReference type="Proteomes" id="UP000193642">
    <property type="component" value="Unassembled WGS sequence"/>
</dbReference>
<dbReference type="PANTHER" id="PTHR21646">
    <property type="entry name" value="UBIQUITIN CARBOXYL-TERMINAL HYDROLASE"/>
    <property type="match status" value="1"/>
</dbReference>
<dbReference type="SUPFAM" id="SSF54001">
    <property type="entry name" value="Cysteine proteinases"/>
    <property type="match status" value="1"/>
</dbReference>
<dbReference type="Gene3D" id="3.90.70.10">
    <property type="entry name" value="Cysteine proteinases"/>
    <property type="match status" value="1"/>
</dbReference>
<sequence>MTVPKRSAALKYIFNKQPSTPRGLVGLTNLGNTCFMNSILQCIFATELLMGYFLSSDYLSDLNLKSPMKGQLANSFAQVVQDALAPANRTHVLNPSRFKRQIDNWAPQFAGYNQQDAQEFLRFMLDGLHEDLNRVTVRPRYTYKDVDVDKLSDVDKARFSWHRYMPGTAVSYLVRLQRILCILLKHFRFVRRSTTKHSSMPHLPSPIHNIRHILGPLPPHPKATKCTLTDCLLEFSASEVLPDLYRCDACKTRSQASKRLRIYKTPEILVLHLKRFTNSRDKIETFVQFPLRRLSLESVMTDTPGHDQIVYYDLFGVSSHMGGLGGGHYVAHQRSWDTGLWYEKNDSVVREVDEGRIEGLGRSGYVLFFQKSRQ</sequence>
<dbReference type="Pfam" id="PF00443">
    <property type="entry name" value="UCH"/>
    <property type="match status" value="1"/>
</dbReference>
<dbReference type="AlphaFoldDB" id="A0A1Y2BQ54"/>
<dbReference type="EMBL" id="MCGO01000053">
    <property type="protein sequence ID" value="ORY36846.1"/>
    <property type="molecule type" value="Genomic_DNA"/>
</dbReference>
<dbReference type="STRING" id="329046.A0A1Y2BQ54"/>
<name>A0A1Y2BQ54_9FUNG</name>
<dbReference type="PROSITE" id="PS00972">
    <property type="entry name" value="USP_1"/>
    <property type="match status" value="1"/>
</dbReference>
<keyword evidence="3" id="KW-1185">Reference proteome</keyword>
<accession>A0A1Y2BQ54</accession>
<comment type="caution">
    <text evidence="2">The sequence shown here is derived from an EMBL/GenBank/DDBJ whole genome shotgun (WGS) entry which is preliminary data.</text>
</comment>
<dbReference type="InterPro" id="IPR028889">
    <property type="entry name" value="USP"/>
</dbReference>
<dbReference type="CDD" id="cd02674">
    <property type="entry name" value="Peptidase_C19R"/>
    <property type="match status" value="1"/>
</dbReference>
<dbReference type="GO" id="GO:0004843">
    <property type="term" value="F:cysteine-type deubiquitinase activity"/>
    <property type="evidence" value="ECO:0007669"/>
    <property type="project" value="InterPro"/>
</dbReference>
<reference evidence="2 3" key="1">
    <citation type="submission" date="2016-07" db="EMBL/GenBank/DDBJ databases">
        <title>Pervasive Adenine N6-methylation of Active Genes in Fungi.</title>
        <authorList>
            <consortium name="DOE Joint Genome Institute"/>
            <person name="Mondo S.J."/>
            <person name="Dannebaum R.O."/>
            <person name="Kuo R.C."/>
            <person name="Labutti K."/>
            <person name="Haridas S."/>
            <person name="Kuo A."/>
            <person name="Salamov A."/>
            <person name="Ahrendt S.R."/>
            <person name="Lipzen A."/>
            <person name="Sullivan W."/>
            <person name="Andreopoulos W.B."/>
            <person name="Clum A."/>
            <person name="Lindquist E."/>
            <person name="Daum C."/>
            <person name="Ramamoorthy G.K."/>
            <person name="Gryganskyi A."/>
            <person name="Culley D."/>
            <person name="Magnuson J.K."/>
            <person name="James T.Y."/>
            <person name="O'Malley M.A."/>
            <person name="Stajich J.E."/>
            <person name="Spatafora J.W."/>
            <person name="Visel A."/>
            <person name="Grigoriev I.V."/>
        </authorList>
    </citation>
    <scope>NUCLEOTIDE SEQUENCE [LARGE SCALE GENOMIC DNA]</scope>
    <source>
        <strain evidence="2 3">JEL800</strain>
    </source>
</reference>
<protein>
    <submittedName>
        <fullName evidence="2">Cysteine proteinase</fullName>
    </submittedName>
</protein>
<dbReference type="PROSITE" id="PS00973">
    <property type="entry name" value="USP_2"/>
    <property type="match status" value="1"/>
</dbReference>
<evidence type="ECO:0000313" key="2">
    <source>
        <dbReference type="EMBL" id="ORY36846.1"/>
    </source>
</evidence>
<evidence type="ECO:0000259" key="1">
    <source>
        <dbReference type="PROSITE" id="PS50235"/>
    </source>
</evidence>
<dbReference type="PANTHER" id="PTHR21646:SF23">
    <property type="entry name" value="UBIQUITIN CARBOXYL-TERMINAL HYDROLASE USP2"/>
    <property type="match status" value="1"/>
</dbReference>
<proteinExistence type="predicted"/>
<dbReference type="InterPro" id="IPR050185">
    <property type="entry name" value="Ub_carboxyl-term_hydrolase"/>
</dbReference>
<dbReference type="GO" id="GO:0016579">
    <property type="term" value="P:protein deubiquitination"/>
    <property type="evidence" value="ECO:0007669"/>
    <property type="project" value="InterPro"/>
</dbReference>
<feature type="domain" description="USP" evidence="1">
    <location>
        <begin position="25"/>
        <end position="372"/>
    </location>
</feature>
<gene>
    <name evidence="2" type="ORF">BCR33DRAFT_472356</name>
</gene>
<dbReference type="InterPro" id="IPR001394">
    <property type="entry name" value="Peptidase_C19_UCH"/>
</dbReference>
<organism evidence="2 3">
    <name type="scientific">Rhizoclosmatium globosum</name>
    <dbReference type="NCBI Taxonomy" id="329046"/>
    <lineage>
        <taxon>Eukaryota</taxon>
        <taxon>Fungi</taxon>
        <taxon>Fungi incertae sedis</taxon>
        <taxon>Chytridiomycota</taxon>
        <taxon>Chytridiomycota incertae sedis</taxon>
        <taxon>Chytridiomycetes</taxon>
        <taxon>Chytridiales</taxon>
        <taxon>Chytriomycetaceae</taxon>
        <taxon>Rhizoclosmatium</taxon>
    </lineage>
</organism>
<dbReference type="InterPro" id="IPR038765">
    <property type="entry name" value="Papain-like_cys_pep_sf"/>
</dbReference>